<dbReference type="InterPro" id="IPR029044">
    <property type="entry name" value="Nucleotide-diphossugar_trans"/>
</dbReference>
<organism evidence="3 4">
    <name type="scientific">Dothistroma septosporum (strain NZE10 / CBS 128990)</name>
    <name type="common">Red band needle blight fungus</name>
    <name type="synonym">Mycosphaerella pini</name>
    <dbReference type="NCBI Taxonomy" id="675120"/>
    <lineage>
        <taxon>Eukaryota</taxon>
        <taxon>Fungi</taxon>
        <taxon>Dikarya</taxon>
        <taxon>Ascomycota</taxon>
        <taxon>Pezizomycotina</taxon>
        <taxon>Dothideomycetes</taxon>
        <taxon>Dothideomycetidae</taxon>
        <taxon>Mycosphaerellales</taxon>
        <taxon>Mycosphaerellaceae</taxon>
        <taxon>Dothistroma</taxon>
    </lineage>
</organism>
<dbReference type="Proteomes" id="UP000016933">
    <property type="component" value="Unassembled WGS sequence"/>
</dbReference>
<dbReference type="AlphaFoldDB" id="N1PKD6"/>
<protein>
    <submittedName>
        <fullName evidence="3">Glycosyltransferase family 32 protein</fullName>
    </submittedName>
</protein>
<dbReference type="eggNOG" id="ENOG502R7TT">
    <property type="taxonomic scope" value="Eukaryota"/>
</dbReference>
<dbReference type="Pfam" id="PF04488">
    <property type="entry name" value="Gly_transf_sug"/>
    <property type="match status" value="1"/>
</dbReference>
<name>N1PKD6_DOTSN</name>
<feature type="compositionally biased region" description="Low complexity" evidence="2">
    <location>
        <begin position="384"/>
        <end position="395"/>
    </location>
</feature>
<comment type="similarity">
    <text evidence="1">Belongs to the glycosyltransferase 32 family.</text>
</comment>
<feature type="region of interest" description="Disordered" evidence="2">
    <location>
        <begin position="378"/>
        <end position="434"/>
    </location>
</feature>
<feature type="compositionally biased region" description="Pro residues" evidence="2">
    <location>
        <begin position="411"/>
        <end position="424"/>
    </location>
</feature>
<dbReference type="HOGENOM" id="CLU_022381_2_2_1"/>
<dbReference type="FunFam" id="3.90.550.20:FF:000004">
    <property type="entry name" value="Glycosyltransferase family 32 protein"/>
    <property type="match status" value="1"/>
</dbReference>
<evidence type="ECO:0000256" key="2">
    <source>
        <dbReference type="SAM" id="MobiDB-lite"/>
    </source>
</evidence>
<dbReference type="EMBL" id="KB446539">
    <property type="protein sequence ID" value="EME43972.1"/>
    <property type="molecule type" value="Genomic_DNA"/>
</dbReference>
<keyword evidence="3" id="KW-0808">Transferase</keyword>
<dbReference type="SUPFAM" id="SSF53448">
    <property type="entry name" value="Nucleotide-diphospho-sugar transferases"/>
    <property type="match status" value="1"/>
</dbReference>
<reference evidence="3 4" key="2">
    <citation type="journal article" date="2012" name="PLoS Pathog.">
        <title>Diverse lifestyles and strategies of plant pathogenesis encoded in the genomes of eighteen Dothideomycetes fungi.</title>
        <authorList>
            <person name="Ohm R.A."/>
            <person name="Feau N."/>
            <person name="Henrissat B."/>
            <person name="Schoch C.L."/>
            <person name="Horwitz B.A."/>
            <person name="Barry K.W."/>
            <person name="Condon B.J."/>
            <person name="Copeland A.C."/>
            <person name="Dhillon B."/>
            <person name="Glaser F."/>
            <person name="Hesse C.N."/>
            <person name="Kosti I."/>
            <person name="LaButti K."/>
            <person name="Lindquist E.A."/>
            <person name="Lucas S."/>
            <person name="Salamov A.A."/>
            <person name="Bradshaw R.E."/>
            <person name="Ciuffetti L."/>
            <person name="Hamelin R.C."/>
            <person name="Kema G.H.J."/>
            <person name="Lawrence C."/>
            <person name="Scott J.A."/>
            <person name="Spatafora J.W."/>
            <person name="Turgeon B.G."/>
            <person name="de Wit P.J.G.M."/>
            <person name="Zhong S."/>
            <person name="Goodwin S.B."/>
            <person name="Grigoriev I.V."/>
        </authorList>
    </citation>
    <scope>NUCLEOTIDE SEQUENCE [LARGE SCALE GENOMIC DNA]</scope>
    <source>
        <strain evidence="4">NZE10 / CBS 128990</strain>
    </source>
</reference>
<dbReference type="OrthoDB" id="409543at2759"/>
<evidence type="ECO:0000256" key="1">
    <source>
        <dbReference type="ARBA" id="ARBA00009003"/>
    </source>
</evidence>
<reference evidence="4" key="1">
    <citation type="journal article" date="2012" name="PLoS Genet.">
        <title>The genomes of the fungal plant pathogens Cladosporium fulvum and Dothistroma septosporum reveal adaptation to different hosts and lifestyles but also signatures of common ancestry.</title>
        <authorList>
            <person name="de Wit P.J.G.M."/>
            <person name="van der Burgt A."/>
            <person name="Oekmen B."/>
            <person name="Stergiopoulos I."/>
            <person name="Abd-Elsalam K.A."/>
            <person name="Aerts A.L."/>
            <person name="Bahkali A.H."/>
            <person name="Beenen H.G."/>
            <person name="Chettri P."/>
            <person name="Cox M.P."/>
            <person name="Datema E."/>
            <person name="de Vries R.P."/>
            <person name="Dhillon B."/>
            <person name="Ganley A.R."/>
            <person name="Griffiths S.A."/>
            <person name="Guo Y."/>
            <person name="Hamelin R.C."/>
            <person name="Henrissat B."/>
            <person name="Kabir M.S."/>
            <person name="Jashni M.K."/>
            <person name="Kema G."/>
            <person name="Klaubauf S."/>
            <person name="Lapidus A."/>
            <person name="Levasseur A."/>
            <person name="Lindquist E."/>
            <person name="Mehrabi R."/>
            <person name="Ohm R.A."/>
            <person name="Owen T.J."/>
            <person name="Salamov A."/>
            <person name="Schwelm A."/>
            <person name="Schijlen E."/>
            <person name="Sun H."/>
            <person name="van den Burg H.A."/>
            <person name="van Ham R.C.H.J."/>
            <person name="Zhang S."/>
            <person name="Goodwin S.B."/>
            <person name="Grigoriev I.V."/>
            <person name="Collemare J."/>
            <person name="Bradshaw R.E."/>
        </authorList>
    </citation>
    <scope>NUCLEOTIDE SEQUENCE [LARGE SCALE GENOMIC DNA]</scope>
    <source>
        <strain evidence="4">NZE10 / CBS 128990</strain>
    </source>
</reference>
<dbReference type="STRING" id="675120.N1PKD6"/>
<dbReference type="InterPro" id="IPR039367">
    <property type="entry name" value="Och1-like"/>
</dbReference>
<keyword evidence="4" id="KW-1185">Reference proteome</keyword>
<evidence type="ECO:0000313" key="3">
    <source>
        <dbReference type="EMBL" id="EME43972.1"/>
    </source>
</evidence>
<dbReference type="GO" id="GO:0000009">
    <property type="term" value="F:alpha-1,6-mannosyltransferase activity"/>
    <property type="evidence" value="ECO:0007669"/>
    <property type="project" value="InterPro"/>
</dbReference>
<feature type="compositionally biased region" description="Basic and acidic residues" evidence="2">
    <location>
        <begin position="396"/>
        <end position="410"/>
    </location>
</feature>
<proteinExistence type="inferred from homology"/>
<dbReference type="GO" id="GO:0006487">
    <property type="term" value="P:protein N-linked glycosylation"/>
    <property type="evidence" value="ECO:0007669"/>
    <property type="project" value="TreeGrafter"/>
</dbReference>
<accession>N1PKD6</accession>
<dbReference type="PANTHER" id="PTHR31834:SF8">
    <property type="entry name" value="TRANSFERASE, PUTATIVE (AFU_ORTHOLOGUE AFUA_6G14040)-RELATED"/>
    <property type="match status" value="1"/>
</dbReference>
<dbReference type="Gene3D" id="3.90.550.20">
    <property type="match status" value="1"/>
</dbReference>
<dbReference type="OMA" id="VTWDLFH"/>
<dbReference type="GO" id="GO:0000136">
    <property type="term" value="C:mannan polymerase complex"/>
    <property type="evidence" value="ECO:0007669"/>
    <property type="project" value="TreeGrafter"/>
</dbReference>
<evidence type="ECO:0000313" key="4">
    <source>
        <dbReference type="Proteomes" id="UP000016933"/>
    </source>
</evidence>
<gene>
    <name evidence="3" type="ORF">DOTSEDRAFT_71695</name>
</gene>
<dbReference type="PANTHER" id="PTHR31834">
    <property type="entry name" value="INITIATION-SPECIFIC ALPHA-1,6-MANNOSYLTRANSFERASE"/>
    <property type="match status" value="1"/>
</dbReference>
<dbReference type="InterPro" id="IPR007577">
    <property type="entry name" value="GlycoTrfase_DXD_sugar-bd_CS"/>
</dbReference>
<sequence>MGRTTSRGAAEKLKLMSPTRKEGLQFGVPKQLQRVLLPACAALLFLFFLTAGNWGAATEGVKKALHKRPVHFPRKVWQTWKVDPMRFEERDHNTAQTWIIKNPDYRYEVLTDQNDLAYVETHFGPEGLNRPDIVFMYKELTARIIKADLLRYMIMYVEGGIYTDIDVEALKPANHFIPQRWNEKDVDMVIGVEIDQPEFKDHPVLGSKSMSFCQWTFMTKPRLPVMLALIENIMLWLRGVAQEQNKPISQIELDFDQVISGTGPSAFTKAILADMSKNSGRTISWDEFHDLNESKLVGGVLVLTVEAFAAGQGHSDSGTHEGRQALVRHHYHASGWPTAHPRFNHPMFGEVERCNWVLECVQAWDANTATWEHMTPEDKMSQLATARTNAEAAQKAAEDAYREAEAKGEEAPPPPPPPGAPGAPPLAEFLNMEP</sequence>